<gene>
    <name evidence="1" type="ORF">PAMC26577_40585</name>
</gene>
<dbReference type="EMBL" id="NBTZ01000182">
    <property type="protein sequence ID" value="OTP65269.1"/>
    <property type="molecule type" value="Genomic_DNA"/>
</dbReference>
<comment type="caution">
    <text evidence="1">The sequence shown here is derived from an EMBL/GenBank/DDBJ whole genome shotgun (WGS) entry which is preliminary data.</text>
</comment>
<protein>
    <submittedName>
        <fullName evidence="1">Uncharacterized protein</fullName>
    </submittedName>
</protein>
<proteinExistence type="predicted"/>
<evidence type="ECO:0000313" key="1">
    <source>
        <dbReference type="EMBL" id="OTP65269.1"/>
    </source>
</evidence>
<dbReference type="AlphaFoldDB" id="A0A242M411"/>
<organism evidence="1 2">
    <name type="scientific">Caballeronia sordidicola</name>
    <name type="common">Burkholderia sordidicola</name>
    <dbReference type="NCBI Taxonomy" id="196367"/>
    <lineage>
        <taxon>Bacteria</taxon>
        <taxon>Pseudomonadati</taxon>
        <taxon>Pseudomonadota</taxon>
        <taxon>Betaproteobacteria</taxon>
        <taxon>Burkholderiales</taxon>
        <taxon>Burkholderiaceae</taxon>
        <taxon>Caballeronia</taxon>
    </lineage>
</organism>
<reference evidence="1 2" key="1">
    <citation type="submission" date="2017-03" db="EMBL/GenBank/DDBJ databases">
        <title>Genome analysis of strain PAMC 26577.</title>
        <authorList>
            <person name="Oh H.-M."/>
            <person name="Yang J.-A."/>
        </authorList>
    </citation>
    <scope>NUCLEOTIDE SEQUENCE [LARGE SCALE GENOMIC DNA]</scope>
    <source>
        <strain evidence="1 2">PAMC 26577</strain>
    </source>
</reference>
<accession>A0A242M411</accession>
<sequence length="38" mass="4371">MQPTLVKVYKLLRNLSMAMLLRLSAHVVRNVDTCVEDL</sequence>
<evidence type="ECO:0000313" key="2">
    <source>
        <dbReference type="Proteomes" id="UP000195221"/>
    </source>
</evidence>
<name>A0A242M411_CABSO</name>
<dbReference type="Proteomes" id="UP000195221">
    <property type="component" value="Unassembled WGS sequence"/>
</dbReference>